<feature type="transmembrane region" description="Helical" evidence="6">
    <location>
        <begin position="174"/>
        <end position="197"/>
    </location>
</feature>
<feature type="signal peptide" evidence="7">
    <location>
        <begin position="1"/>
        <end position="26"/>
    </location>
</feature>
<comment type="caution">
    <text evidence="8">The sequence shown here is derived from an EMBL/GenBank/DDBJ whole genome shotgun (WGS) entry which is preliminary data.</text>
</comment>
<feature type="transmembrane region" description="Helical" evidence="6">
    <location>
        <begin position="140"/>
        <end position="159"/>
    </location>
</feature>
<feature type="transmembrane region" description="Helical" evidence="6">
    <location>
        <begin position="291"/>
        <end position="308"/>
    </location>
</feature>
<dbReference type="Proteomes" id="UP001152320">
    <property type="component" value="Chromosome 5"/>
</dbReference>
<evidence type="ECO:0000313" key="9">
    <source>
        <dbReference type="Proteomes" id="UP001152320"/>
    </source>
</evidence>
<comment type="subcellular location">
    <subcellularLocation>
        <location evidence="1">Membrane</location>
        <topology evidence="1">Multi-pass membrane protein</topology>
    </subcellularLocation>
</comment>
<keyword evidence="4 6" id="KW-1133">Transmembrane helix</keyword>
<name>A0A9Q1CCY2_HOLLE</name>
<feature type="transmembrane region" description="Helical" evidence="6">
    <location>
        <begin position="265"/>
        <end position="285"/>
    </location>
</feature>
<dbReference type="Gene3D" id="1.20.1250.20">
    <property type="entry name" value="MFS general substrate transporter like domains"/>
    <property type="match status" value="1"/>
</dbReference>
<proteinExistence type="predicted"/>
<dbReference type="GO" id="GO:0016020">
    <property type="term" value="C:membrane"/>
    <property type="evidence" value="ECO:0007669"/>
    <property type="project" value="UniProtKB-SubCell"/>
</dbReference>
<feature type="transmembrane region" description="Helical" evidence="6">
    <location>
        <begin position="59"/>
        <end position="78"/>
    </location>
</feature>
<protein>
    <submittedName>
        <fullName evidence="8">Uncharacterized protein</fullName>
    </submittedName>
</protein>
<evidence type="ECO:0000256" key="2">
    <source>
        <dbReference type="ARBA" id="ARBA00022448"/>
    </source>
</evidence>
<evidence type="ECO:0000313" key="8">
    <source>
        <dbReference type="EMBL" id="KAJ8042380.1"/>
    </source>
</evidence>
<gene>
    <name evidence="8" type="ORF">HOLleu_13418</name>
</gene>
<dbReference type="OrthoDB" id="410267at2759"/>
<keyword evidence="5 6" id="KW-0472">Membrane</keyword>
<reference evidence="8" key="1">
    <citation type="submission" date="2021-10" db="EMBL/GenBank/DDBJ databases">
        <title>Tropical sea cucumber genome reveals ecological adaptation and Cuvierian tubules defense mechanism.</title>
        <authorList>
            <person name="Chen T."/>
        </authorList>
    </citation>
    <scope>NUCLEOTIDE SEQUENCE</scope>
    <source>
        <strain evidence="8">Nanhai2018</strain>
        <tissue evidence="8">Muscle</tissue>
    </source>
</reference>
<keyword evidence="9" id="KW-1185">Reference proteome</keyword>
<keyword evidence="3 6" id="KW-0812">Transmembrane</keyword>
<evidence type="ECO:0000256" key="1">
    <source>
        <dbReference type="ARBA" id="ARBA00004141"/>
    </source>
</evidence>
<dbReference type="InterPro" id="IPR052983">
    <property type="entry name" value="MFS_Riboflavin_Transporter"/>
</dbReference>
<dbReference type="InterPro" id="IPR011701">
    <property type="entry name" value="MFS"/>
</dbReference>
<keyword evidence="2" id="KW-0813">Transport</keyword>
<dbReference type="InterPro" id="IPR036259">
    <property type="entry name" value="MFS_trans_sf"/>
</dbReference>
<dbReference type="PANTHER" id="PTHR43385">
    <property type="entry name" value="RIBOFLAVIN TRANSPORTER RIBJ"/>
    <property type="match status" value="1"/>
</dbReference>
<accession>A0A9Q1CCY2</accession>
<dbReference type="SUPFAM" id="SSF103473">
    <property type="entry name" value="MFS general substrate transporter"/>
    <property type="match status" value="1"/>
</dbReference>
<evidence type="ECO:0000256" key="5">
    <source>
        <dbReference type="ARBA" id="ARBA00023136"/>
    </source>
</evidence>
<sequence>MARNHQAFWLSGRYVFFLLHVGNTGARGISLYPEFDNVHHVTDYSRTQRCQRLHISLKLLKKSLMFYYFFSLILRYFTQQSIIEKVPVSFVILSVIFVVMLVIGIAFIFDQRKHANGDGWEEPLCETSTSATEILHKKTYWLLAGSMCFCHQYILFMAMNFKTYGQTIINDDSFLTYIGSFSSISAAVGRVIFGLLLDKASLKFNVLLSCLCQTSSMLLLGFTSFHHIPVVYALIVHLAAANFGGTVMIFQIASWRAFGGNDKGLSVGLVNIGYSVSVVSCVIISKTVMNVWSWSGIFLCFSLSPVIGKNTCFSMLVIEAVQWRSQEFFSRGSTGGRGVTNLSWEGTISEFSPSL</sequence>
<feature type="chain" id="PRO_5040489601" evidence="7">
    <location>
        <begin position="27"/>
        <end position="355"/>
    </location>
</feature>
<dbReference type="AlphaFoldDB" id="A0A9Q1CCY2"/>
<evidence type="ECO:0000256" key="3">
    <source>
        <dbReference type="ARBA" id="ARBA00022692"/>
    </source>
</evidence>
<evidence type="ECO:0000256" key="7">
    <source>
        <dbReference type="SAM" id="SignalP"/>
    </source>
</evidence>
<organism evidence="8 9">
    <name type="scientific">Holothuria leucospilota</name>
    <name type="common">Black long sea cucumber</name>
    <name type="synonym">Mertensiothuria leucospilota</name>
    <dbReference type="NCBI Taxonomy" id="206669"/>
    <lineage>
        <taxon>Eukaryota</taxon>
        <taxon>Metazoa</taxon>
        <taxon>Echinodermata</taxon>
        <taxon>Eleutherozoa</taxon>
        <taxon>Echinozoa</taxon>
        <taxon>Holothuroidea</taxon>
        <taxon>Aspidochirotacea</taxon>
        <taxon>Aspidochirotida</taxon>
        <taxon>Holothuriidae</taxon>
        <taxon>Holothuria</taxon>
    </lineage>
</organism>
<evidence type="ECO:0000256" key="4">
    <source>
        <dbReference type="ARBA" id="ARBA00022989"/>
    </source>
</evidence>
<evidence type="ECO:0000256" key="6">
    <source>
        <dbReference type="SAM" id="Phobius"/>
    </source>
</evidence>
<dbReference type="EMBL" id="JAIZAY010000005">
    <property type="protein sequence ID" value="KAJ8042380.1"/>
    <property type="molecule type" value="Genomic_DNA"/>
</dbReference>
<dbReference type="GO" id="GO:0022857">
    <property type="term" value="F:transmembrane transporter activity"/>
    <property type="evidence" value="ECO:0007669"/>
    <property type="project" value="InterPro"/>
</dbReference>
<dbReference type="PANTHER" id="PTHR43385:SF1">
    <property type="entry name" value="RIBOFLAVIN TRANSPORTER RIBJ"/>
    <property type="match status" value="1"/>
</dbReference>
<dbReference type="Pfam" id="PF07690">
    <property type="entry name" value="MFS_1"/>
    <property type="match status" value="1"/>
</dbReference>
<feature type="transmembrane region" description="Helical" evidence="6">
    <location>
        <begin position="231"/>
        <end position="253"/>
    </location>
</feature>
<keyword evidence="7" id="KW-0732">Signal</keyword>
<feature type="transmembrane region" description="Helical" evidence="6">
    <location>
        <begin position="90"/>
        <end position="109"/>
    </location>
</feature>